<keyword evidence="3" id="KW-1185">Reference proteome</keyword>
<evidence type="ECO:0000313" key="2">
    <source>
        <dbReference type="EMBL" id="SNT59715.1"/>
    </source>
</evidence>
<evidence type="ECO:0000256" key="1">
    <source>
        <dbReference type="SAM" id="MobiDB-lite"/>
    </source>
</evidence>
<dbReference type="Proteomes" id="UP000198280">
    <property type="component" value="Unassembled WGS sequence"/>
</dbReference>
<evidence type="ECO:0000313" key="3">
    <source>
        <dbReference type="Proteomes" id="UP000198280"/>
    </source>
</evidence>
<organism evidence="2 3">
    <name type="scientific">Actinacidiphila glaucinigra</name>
    <dbReference type="NCBI Taxonomy" id="235986"/>
    <lineage>
        <taxon>Bacteria</taxon>
        <taxon>Bacillati</taxon>
        <taxon>Actinomycetota</taxon>
        <taxon>Actinomycetes</taxon>
        <taxon>Kitasatosporales</taxon>
        <taxon>Streptomycetaceae</taxon>
        <taxon>Actinacidiphila</taxon>
    </lineage>
</organism>
<proteinExistence type="predicted"/>
<reference evidence="2 3" key="1">
    <citation type="submission" date="2017-06" db="EMBL/GenBank/DDBJ databases">
        <authorList>
            <person name="Kim H.J."/>
            <person name="Triplett B.A."/>
        </authorList>
    </citation>
    <scope>NUCLEOTIDE SEQUENCE [LARGE SCALE GENOMIC DNA]</scope>
    <source>
        <strain evidence="2 3">CGMCC 4.1858</strain>
    </source>
</reference>
<accession>A0A239NY10</accession>
<feature type="region of interest" description="Disordered" evidence="1">
    <location>
        <begin position="1"/>
        <end position="39"/>
    </location>
</feature>
<gene>
    <name evidence="2" type="ORF">SAMN05216252_1578</name>
</gene>
<feature type="compositionally biased region" description="Pro residues" evidence="1">
    <location>
        <begin position="1"/>
        <end position="10"/>
    </location>
</feature>
<protein>
    <submittedName>
        <fullName evidence="2">Uncharacterized protein</fullName>
    </submittedName>
</protein>
<sequence>MPHSPQPPLPDDGDRPSVARTTPDIGHGTGKAGGRLRCRRPGRTASHLTLHLGEAFLVGDDAEGPTGGLVRFRISGAVEKGRPRRSWWPRTDVGRHLAGSTGELRLARNHGHDGTTAPQALIAMLTLNGITDVVPLVRLDVAYTLPHVADGDSGRAAAIGVDVHFYAALWDLPITVRTKCRLRLEGSARLLPDWPGR</sequence>
<name>A0A239NY10_9ACTN</name>
<dbReference type="AlphaFoldDB" id="A0A239NY10"/>
<dbReference type="EMBL" id="FZOF01000057">
    <property type="protein sequence ID" value="SNT59715.1"/>
    <property type="molecule type" value="Genomic_DNA"/>
</dbReference>